<dbReference type="Proteomes" id="UP000799538">
    <property type="component" value="Unassembled WGS sequence"/>
</dbReference>
<evidence type="ECO:0000313" key="2">
    <source>
        <dbReference type="Proteomes" id="UP000799538"/>
    </source>
</evidence>
<organism evidence="1 2">
    <name type="scientific">Elsinoe ampelina</name>
    <dbReference type="NCBI Taxonomy" id="302913"/>
    <lineage>
        <taxon>Eukaryota</taxon>
        <taxon>Fungi</taxon>
        <taxon>Dikarya</taxon>
        <taxon>Ascomycota</taxon>
        <taxon>Pezizomycotina</taxon>
        <taxon>Dothideomycetes</taxon>
        <taxon>Dothideomycetidae</taxon>
        <taxon>Myriangiales</taxon>
        <taxon>Elsinoaceae</taxon>
        <taxon>Elsinoe</taxon>
    </lineage>
</organism>
<name>A0A6A6FXG1_9PEZI</name>
<keyword evidence="2" id="KW-1185">Reference proteome</keyword>
<dbReference type="EMBL" id="ML992588">
    <property type="protein sequence ID" value="KAF2218137.1"/>
    <property type="molecule type" value="Genomic_DNA"/>
</dbReference>
<protein>
    <submittedName>
        <fullName evidence="1">Uncharacterized protein</fullName>
    </submittedName>
</protein>
<dbReference type="AlphaFoldDB" id="A0A6A6FXG1"/>
<gene>
    <name evidence="1" type="ORF">BDZ85DRAFT_131897</name>
</gene>
<sequence length="118" mass="12855">MIPLKVVMVYLSKLHAVLLKLHAVLGVAIVSSYGACWAHTRLRLPGPFASQSVRFTGHADGRAIDRQSVRLALHMPSAPLIFAPRCPCVPELYRSDAEHESLAGGSRFLSAPLVRLCI</sequence>
<proteinExistence type="predicted"/>
<reference evidence="2" key="1">
    <citation type="journal article" date="2020" name="Stud. Mycol.">
        <title>101 Dothideomycetes genomes: A test case for predicting lifestyles and emergence of pathogens.</title>
        <authorList>
            <person name="Haridas S."/>
            <person name="Albert R."/>
            <person name="Binder M."/>
            <person name="Bloem J."/>
            <person name="LaButti K."/>
            <person name="Salamov A."/>
            <person name="Andreopoulos B."/>
            <person name="Baker S."/>
            <person name="Barry K."/>
            <person name="Bills G."/>
            <person name="Bluhm B."/>
            <person name="Cannon C."/>
            <person name="Castanera R."/>
            <person name="Culley D."/>
            <person name="Daum C."/>
            <person name="Ezra D."/>
            <person name="Gonzalez J."/>
            <person name="Henrissat B."/>
            <person name="Kuo A."/>
            <person name="Liang C."/>
            <person name="Lipzen A."/>
            <person name="Lutzoni F."/>
            <person name="Magnuson J."/>
            <person name="Mondo S."/>
            <person name="Nolan M."/>
            <person name="Ohm R."/>
            <person name="Pangilinan J."/>
            <person name="Park H.-J."/>
            <person name="Ramirez L."/>
            <person name="Alfaro M."/>
            <person name="Sun H."/>
            <person name="Tritt A."/>
            <person name="Yoshinaga Y."/>
            <person name="Zwiers L.-H."/>
            <person name="Turgeon B."/>
            <person name="Goodwin S."/>
            <person name="Spatafora J."/>
            <person name="Crous P."/>
            <person name="Grigoriev I."/>
        </authorList>
    </citation>
    <scope>NUCLEOTIDE SEQUENCE [LARGE SCALE GENOMIC DNA]</scope>
    <source>
        <strain evidence="2">CECT 20119</strain>
    </source>
</reference>
<evidence type="ECO:0000313" key="1">
    <source>
        <dbReference type="EMBL" id="KAF2218137.1"/>
    </source>
</evidence>
<accession>A0A6A6FXG1</accession>